<dbReference type="AlphaFoldDB" id="A0A392SEF3"/>
<dbReference type="EMBL" id="LXQA010355123">
    <property type="protein sequence ID" value="MCI46275.1"/>
    <property type="molecule type" value="Genomic_DNA"/>
</dbReference>
<dbReference type="Proteomes" id="UP000265520">
    <property type="component" value="Unassembled WGS sequence"/>
</dbReference>
<feature type="non-terminal residue" evidence="2">
    <location>
        <position position="1"/>
    </location>
</feature>
<name>A0A392SEF3_9FABA</name>
<comment type="caution">
    <text evidence="2">The sequence shown here is derived from an EMBL/GenBank/DDBJ whole genome shotgun (WGS) entry which is preliminary data.</text>
</comment>
<organism evidence="2 3">
    <name type="scientific">Trifolium medium</name>
    <dbReference type="NCBI Taxonomy" id="97028"/>
    <lineage>
        <taxon>Eukaryota</taxon>
        <taxon>Viridiplantae</taxon>
        <taxon>Streptophyta</taxon>
        <taxon>Embryophyta</taxon>
        <taxon>Tracheophyta</taxon>
        <taxon>Spermatophyta</taxon>
        <taxon>Magnoliopsida</taxon>
        <taxon>eudicotyledons</taxon>
        <taxon>Gunneridae</taxon>
        <taxon>Pentapetalae</taxon>
        <taxon>rosids</taxon>
        <taxon>fabids</taxon>
        <taxon>Fabales</taxon>
        <taxon>Fabaceae</taxon>
        <taxon>Papilionoideae</taxon>
        <taxon>50 kb inversion clade</taxon>
        <taxon>NPAAA clade</taxon>
        <taxon>Hologalegina</taxon>
        <taxon>IRL clade</taxon>
        <taxon>Trifolieae</taxon>
        <taxon>Trifolium</taxon>
    </lineage>
</organism>
<sequence length="82" mass="9237">GLKLWVDPDPIQLTKGKKKLQLGKEKTTKGEGGAANGRKKRIQKLRYSARNGELKIMAATCDTCWLFEVHGSSFFFSFVDFN</sequence>
<keyword evidence="3" id="KW-1185">Reference proteome</keyword>
<evidence type="ECO:0000256" key="1">
    <source>
        <dbReference type="SAM" id="MobiDB-lite"/>
    </source>
</evidence>
<reference evidence="2 3" key="1">
    <citation type="journal article" date="2018" name="Front. Plant Sci.">
        <title>Red Clover (Trifolium pratense) and Zigzag Clover (T. medium) - A Picture of Genomic Similarities and Differences.</title>
        <authorList>
            <person name="Dluhosova J."/>
            <person name="Istvanek J."/>
            <person name="Nedelnik J."/>
            <person name="Repkova J."/>
        </authorList>
    </citation>
    <scope>NUCLEOTIDE SEQUENCE [LARGE SCALE GENOMIC DNA]</scope>
    <source>
        <strain evidence="3">cv. 10/8</strain>
        <tissue evidence="2">Leaf</tissue>
    </source>
</reference>
<evidence type="ECO:0000313" key="2">
    <source>
        <dbReference type="EMBL" id="MCI46275.1"/>
    </source>
</evidence>
<feature type="region of interest" description="Disordered" evidence="1">
    <location>
        <begin position="17"/>
        <end position="38"/>
    </location>
</feature>
<accession>A0A392SEF3</accession>
<evidence type="ECO:0000313" key="3">
    <source>
        <dbReference type="Proteomes" id="UP000265520"/>
    </source>
</evidence>
<proteinExistence type="predicted"/>
<protein>
    <submittedName>
        <fullName evidence="2">Uncharacterized protein</fullName>
    </submittedName>
</protein>